<proteinExistence type="predicted"/>
<name>A0A8J2IMA8_9PLEO</name>
<accession>A0A8J2IMA8</accession>
<sequence>MARIWPAVALLAAVAVGNAMLRSARLFLAEQAICRGYYAIHDPAILAPDGRVAEQQCKLDGIQAELSMVIGMFEVCMLLGGKRRLLGTPLTIRLAPTMGIRKIIAINVFMMCGAAFYSTIVTLLPGVFNVRMIWLTGLFELASGGAPARNALLYIHLAERVLPDALSGKLYRLSTLLMVMSFIGTSLGAILLTRNVWLLCFLGVSFCVLALLFVPLLQERSWLATLLTSSLVASPYMPIAQSTDVEPAEPDAMEAEPPRSWKQSLKTALKTTRVEGYQSSQVLMALLRDRVALLSLLIYFCYETAICVRVVLPQWASKSFSWTFAEVNAVTAVQILVNGGVLLSLPYFNKLYLLPRLSSQRMVDHWAIQSSLICNIIGLIMVSTAPTRWLYIVALAIYNLGAALPDSLRSFVTASLQDERQIQRMYTAISMVEAMAGLAGTTLWSTTFATGMQYGGIALARMCFFAAASLFTLSLFMTTTLNTITLEKTSRGISDGEDWAGRS</sequence>
<organism evidence="7 8">
    <name type="scientific">Alternaria atra</name>
    <dbReference type="NCBI Taxonomy" id="119953"/>
    <lineage>
        <taxon>Eukaryota</taxon>
        <taxon>Fungi</taxon>
        <taxon>Dikarya</taxon>
        <taxon>Ascomycota</taxon>
        <taxon>Pezizomycotina</taxon>
        <taxon>Dothideomycetes</taxon>
        <taxon>Pleosporomycetidae</taxon>
        <taxon>Pleosporales</taxon>
        <taxon>Pleosporineae</taxon>
        <taxon>Pleosporaceae</taxon>
        <taxon>Alternaria</taxon>
        <taxon>Alternaria sect. Ulocladioides</taxon>
    </lineage>
</organism>
<protein>
    <recommendedName>
        <fullName evidence="9">Major facilitator superfamily (MFS) profile domain-containing protein</fullName>
    </recommendedName>
</protein>
<feature type="transmembrane region" description="Helical" evidence="5">
    <location>
        <begin position="332"/>
        <end position="354"/>
    </location>
</feature>
<keyword evidence="3 5" id="KW-1133">Transmembrane helix</keyword>
<keyword evidence="6" id="KW-0732">Signal</keyword>
<dbReference type="GeneID" id="67011270"/>
<comment type="subcellular location">
    <subcellularLocation>
        <location evidence="1">Membrane</location>
        <topology evidence="1">Multi-pass membrane protein</topology>
    </subcellularLocation>
</comment>
<feature type="transmembrane region" description="Helical" evidence="5">
    <location>
        <begin position="291"/>
        <end position="312"/>
    </location>
</feature>
<feature type="transmembrane region" description="Helical" evidence="5">
    <location>
        <begin position="458"/>
        <end position="481"/>
    </location>
</feature>
<dbReference type="Gene3D" id="1.20.1250.20">
    <property type="entry name" value="MFS general substrate transporter like domains"/>
    <property type="match status" value="1"/>
</dbReference>
<gene>
    <name evidence="7" type="ORF">ALTATR162_LOCUS11041</name>
</gene>
<dbReference type="GO" id="GO:0022857">
    <property type="term" value="F:transmembrane transporter activity"/>
    <property type="evidence" value="ECO:0007669"/>
    <property type="project" value="TreeGrafter"/>
</dbReference>
<feature type="transmembrane region" description="Helical" evidence="5">
    <location>
        <begin position="103"/>
        <end position="127"/>
    </location>
</feature>
<evidence type="ECO:0008006" key="9">
    <source>
        <dbReference type="Google" id="ProtNLM"/>
    </source>
</evidence>
<evidence type="ECO:0000256" key="4">
    <source>
        <dbReference type="ARBA" id="ARBA00023136"/>
    </source>
</evidence>
<evidence type="ECO:0000256" key="5">
    <source>
        <dbReference type="SAM" id="Phobius"/>
    </source>
</evidence>
<dbReference type="PANTHER" id="PTHR23507:SF1">
    <property type="entry name" value="FI18259P1-RELATED"/>
    <property type="match status" value="1"/>
</dbReference>
<feature type="chain" id="PRO_5035324345" description="Major facilitator superfamily (MFS) profile domain-containing protein" evidence="6">
    <location>
        <begin position="20"/>
        <end position="503"/>
    </location>
</feature>
<dbReference type="SUPFAM" id="SSF103473">
    <property type="entry name" value="MFS general substrate transporter"/>
    <property type="match status" value="1"/>
</dbReference>
<feature type="transmembrane region" description="Helical" evidence="5">
    <location>
        <begin position="366"/>
        <end position="383"/>
    </location>
</feature>
<feature type="signal peptide" evidence="6">
    <location>
        <begin position="1"/>
        <end position="19"/>
    </location>
</feature>
<keyword evidence="4 5" id="KW-0472">Membrane</keyword>
<dbReference type="PANTHER" id="PTHR23507">
    <property type="entry name" value="ZGC:174356"/>
    <property type="match status" value="1"/>
</dbReference>
<feature type="transmembrane region" description="Helical" evidence="5">
    <location>
        <begin position="133"/>
        <end position="158"/>
    </location>
</feature>
<keyword evidence="8" id="KW-1185">Reference proteome</keyword>
<evidence type="ECO:0000256" key="6">
    <source>
        <dbReference type="SAM" id="SignalP"/>
    </source>
</evidence>
<feature type="transmembrane region" description="Helical" evidence="5">
    <location>
        <begin position="170"/>
        <end position="190"/>
    </location>
</feature>
<evidence type="ECO:0000256" key="1">
    <source>
        <dbReference type="ARBA" id="ARBA00004141"/>
    </source>
</evidence>
<feature type="transmembrane region" description="Helical" evidence="5">
    <location>
        <begin position="196"/>
        <end position="217"/>
    </location>
</feature>
<evidence type="ECO:0000313" key="8">
    <source>
        <dbReference type="Proteomes" id="UP000676310"/>
    </source>
</evidence>
<dbReference type="InterPro" id="IPR036259">
    <property type="entry name" value="MFS_trans_sf"/>
</dbReference>
<dbReference type="Proteomes" id="UP000676310">
    <property type="component" value="Unassembled WGS sequence"/>
</dbReference>
<evidence type="ECO:0000256" key="3">
    <source>
        <dbReference type="ARBA" id="ARBA00022989"/>
    </source>
</evidence>
<feature type="transmembrane region" description="Helical" evidence="5">
    <location>
        <begin position="389"/>
        <end position="405"/>
    </location>
</feature>
<keyword evidence="2 5" id="KW-0812">Transmembrane</keyword>
<feature type="transmembrane region" description="Helical" evidence="5">
    <location>
        <begin position="426"/>
        <end position="446"/>
    </location>
</feature>
<reference evidence="7" key="1">
    <citation type="submission" date="2021-05" db="EMBL/GenBank/DDBJ databases">
        <authorList>
            <person name="Stam R."/>
        </authorList>
    </citation>
    <scope>NUCLEOTIDE SEQUENCE</scope>
    <source>
        <strain evidence="7">CS162</strain>
    </source>
</reference>
<evidence type="ECO:0000256" key="2">
    <source>
        <dbReference type="ARBA" id="ARBA00022692"/>
    </source>
</evidence>
<dbReference type="EMBL" id="CAJRGZ010000030">
    <property type="protein sequence ID" value="CAG5184705.1"/>
    <property type="molecule type" value="Genomic_DNA"/>
</dbReference>
<dbReference type="GO" id="GO:0016020">
    <property type="term" value="C:membrane"/>
    <property type="evidence" value="ECO:0007669"/>
    <property type="project" value="UniProtKB-SubCell"/>
</dbReference>
<dbReference type="OrthoDB" id="194139at2759"/>
<evidence type="ECO:0000313" key="7">
    <source>
        <dbReference type="EMBL" id="CAG5184705.1"/>
    </source>
</evidence>
<dbReference type="AlphaFoldDB" id="A0A8J2IMA8"/>
<comment type="caution">
    <text evidence="7">The sequence shown here is derived from an EMBL/GenBank/DDBJ whole genome shotgun (WGS) entry which is preliminary data.</text>
</comment>
<dbReference type="RefSeq" id="XP_043174617.1">
    <property type="nucleotide sequence ID" value="XM_043318682.1"/>
</dbReference>